<evidence type="ECO:0000256" key="5">
    <source>
        <dbReference type="SAM" id="Phobius"/>
    </source>
</evidence>
<evidence type="ECO:0000313" key="7">
    <source>
        <dbReference type="Proteomes" id="UP000472261"/>
    </source>
</evidence>
<sequence>VFGILCPSSLLLGASVRSWAGPAPIIGMNSTLPPPGAHWDTLLAKATQIVVVFVLCVAVAFGLFFLGCNLLLQAESLAAPPAHDHRPPHGDEGTAEGV</sequence>
<keyword evidence="2 5" id="KW-0812">Transmembrane</keyword>
<accession>A0A669QM77</accession>
<protein>
    <recommendedName>
        <fullName evidence="8">Reprimo, TP53 dependent G2 arrest mediator homolog</fullName>
    </recommendedName>
</protein>
<dbReference type="Ensembl" id="ENSPCLT00000028804.1">
    <property type="protein sequence ID" value="ENSPCLP00000020815.1"/>
    <property type="gene ID" value="ENSPCLG00000018228.1"/>
</dbReference>
<reference evidence="6" key="1">
    <citation type="submission" date="2025-08" db="UniProtKB">
        <authorList>
            <consortium name="Ensembl"/>
        </authorList>
    </citation>
    <scope>IDENTIFICATION</scope>
</reference>
<evidence type="ECO:0000256" key="4">
    <source>
        <dbReference type="ARBA" id="ARBA00023136"/>
    </source>
</evidence>
<keyword evidence="7" id="KW-1185">Reference proteome</keyword>
<evidence type="ECO:0000256" key="3">
    <source>
        <dbReference type="ARBA" id="ARBA00022989"/>
    </source>
</evidence>
<dbReference type="InterPro" id="IPR043383">
    <property type="entry name" value="Reprimo_fam"/>
</dbReference>
<name>A0A669QM77_PHACC</name>
<organism evidence="6 7">
    <name type="scientific">Phasianus colchicus</name>
    <name type="common">Common pheasant</name>
    <dbReference type="NCBI Taxonomy" id="9054"/>
    <lineage>
        <taxon>Eukaryota</taxon>
        <taxon>Metazoa</taxon>
        <taxon>Chordata</taxon>
        <taxon>Craniata</taxon>
        <taxon>Vertebrata</taxon>
        <taxon>Euteleostomi</taxon>
        <taxon>Archelosauria</taxon>
        <taxon>Archosauria</taxon>
        <taxon>Dinosauria</taxon>
        <taxon>Saurischia</taxon>
        <taxon>Theropoda</taxon>
        <taxon>Coelurosauria</taxon>
        <taxon>Aves</taxon>
        <taxon>Neognathae</taxon>
        <taxon>Galloanserae</taxon>
        <taxon>Galliformes</taxon>
        <taxon>Phasianidae</taxon>
        <taxon>Phasianinae</taxon>
        <taxon>Phasianus</taxon>
    </lineage>
</organism>
<dbReference type="Proteomes" id="UP000472261">
    <property type="component" value="Unplaced"/>
</dbReference>
<feature type="transmembrane region" description="Helical" evidence="5">
    <location>
        <begin position="49"/>
        <end position="72"/>
    </location>
</feature>
<evidence type="ECO:0000256" key="1">
    <source>
        <dbReference type="ARBA" id="ARBA00004167"/>
    </source>
</evidence>
<keyword evidence="3 5" id="KW-1133">Transmembrane helix</keyword>
<evidence type="ECO:0000256" key="2">
    <source>
        <dbReference type="ARBA" id="ARBA00022692"/>
    </source>
</evidence>
<dbReference type="PANTHER" id="PTHR28649">
    <property type="entry name" value="PROTEIN REPRIMO-RELATED"/>
    <property type="match status" value="1"/>
</dbReference>
<dbReference type="GO" id="GO:0016020">
    <property type="term" value="C:membrane"/>
    <property type="evidence" value="ECO:0007669"/>
    <property type="project" value="UniProtKB-SubCell"/>
</dbReference>
<keyword evidence="4 5" id="KW-0472">Membrane</keyword>
<proteinExistence type="predicted"/>
<reference evidence="6" key="2">
    <citation type="submission" date="2025-09" db="UniProtKB">
        <authorList>
            <consortium name="Ensembl"/>
        </authorList>
    </citation>
    <scope>IDENTIFICATION</scope>
</reference>
<evidence type="ECO:0008006" key="8">
    <source>
        <dbReference type="Google" id="ProtNLM"/>
    </source>
</evidence>
<dbReference type="AlphaFoldDB" id="A0A669QM77"/>
<evidence type="ECO:0000313" key="6">
    <source>
        <dbReference type="Ensembl" id="ENSPCLP00000020815.1"/>
    </source>
</evidence>
<comment type="subcellular location">
    <subcellularLocation>
        <location evidence="1">Membrane</location>
        <topology evidence="1">Single-pass membrane protein</topology>
    </subcellularLocation>
</comment>